<gene>
    <name evidence="1" type="ORF">GCM10011357_03280</name>
</gene>
<keyword evidence="2" id="KW-1185">Reference proteome</keyword>
<evidence type="ECO:0000313" key="2">
    <source>
        <dbReference type="Proteomes" id="UP000614272"/>
    </source>
</evidence>
<dbReference type="Pfam" id="PF20567">
    <property type="entry name" value="DUF6776"/>
    <property type="match status" value="1"/>
</dbReference>
<evidence type="ECO:0000313" key="1">
    <source>
        <dbReference type="EMBL" id="GGD50735.1"/>
    </source>
</evidence>
<accession>A0ABQ1QX87</accession>
<dbReference type="RefSeq" id="WP_099034530.1">
    <property type="nucleotide sequence ID" value="NZ_BMGJ01000001.1"/>
</dbReference>
<protein>
    <submittedName>
        <fullName evidence="1">Uncharacterized protein</fullName>
    </submittedName>
</protein>
<comment type="caution">
    <text evidence="1">The sequence shown here is derived from an EMBL/GenBank/DDBJ whole genome shotgun (WGS) entry which is preliminary data.</text>
</comment>
<organism evidence="1 2">
    <name type="scientific">Lacimicrobium alkaliphilum</name>
    <dbReference type="NCBI Taxonomy" id="1526571"/>
    <lineage>
        <taxon>Bacteria</taxon>
        <taxon>Pseudomonadati</taxon>
        <taxon>Pseudomonadota</taxon>
        <taxon>Gammaproteobacteria</taxon>
        <taxon>Alteromonadales</taxon>
        <taxon>Alteromonadaceae</taxon>
        <taxon>Lacimicrobium</taxon>
    </lineage>
</organism>
<name>A0ABQ1QX87_9ALTE</name>
<dbReference type="Proteomes" id="UP000614272">
    <property type="component" value="Unassembled WGS sequence"/>
</dbReference>
<dbReference type="InterPro" id="IPR046703">
    <property type="entry name" value="DUF6776"/>
</dbReference>
<proteinExistence type="predicted"/>
<sequence>MLRGSEIKQRLGAMRFYLLLAALLLAALYAGVRMGNVQYQYQKEKIAGLEQTIDSITDENHKLTKGLNIVGVELEVERLANQKLQTSLKQAMEGEASLRQELAFFQKIMAPELEEQGVVIESLDIEASNSRGYYRFALVLMQKNQKKGMVQGNASLTLQGTVNGESQELDLLSLMEEPPAKLGFNFQYFEVLSGTFKLPEGFVPQRLKVDCNVTKPKRGRLERSFRWVLKNTVQNSTQGNT</sequence>
<reference evidence="2" key="1">
    <citation type="journal article" date="2019" name="Int. J. Syst. Evol. Microbiol.">
        <title>The Global Catalogue of Microorganisms (GCM) 10K type strain sequencing project: providing services to taxonomists for standard genome sequencing and annotation.</title>
        <authorList>
            <consortium name="The Broad Institute Genomics Platform"/>
            <consortium name="The Broad Institute Genome Sequencing Center for Infectious Disease"/>
            <person name="Wu L."/>
            <person name="Ma J."/>
        </authorList>
    </citation>
    <scope>NUCLEOTIDE SEQUENCE [LARGE SCALE GENOMIC DNA]</scope>
    <source>
        <strain evidence="2">CGMCC 1.12923</strain>
    </source>
</reference>
<dbReference type="EMBL" id="BMGJ01000001">
    <property type="protein sequence ID" value="GGD50735.1"/>
    <property type="molecule type" value="Genomic_DNA"/>
</dbReference>